<dbReference type="AlphaFoldDB" id="A0A9P6CWN2"/>
<dbReference type="PANTHER" id="PTHR42103">
    <property type="entry name" value="ALPHA/BETA-HYDROLASES SUPERFAMILY PROTEIN"/>
    <property type="match status" value="1"/>
</dbReference>
<dbReference type="PANTHER" id="PTHR42103:SF2">
    <property type="entry name" value="AB HYDROLASE-1 DOMAIN-CONTAINING PROTEIN"/>
    <property type="match status" value="1"/>
</dbReference>
<dbReference type="Proteomes" id="UP000807469">
    <property type="component" value="Unassembled WGS sequence"/>
</dbReference>
<dbReference type="OrthoDB" id="10260961at2759"/>
<dbReference type="InterPro" id="IPR029058">
    <property type="entry name" value="AB_hydrolase_fold"/>
</dbReference>
<dbReference type="GO" id="GO:0016787">
    <property type="term" value="F:hydrolase activity"/>
    <property type="evidence" value="ECO:0007669"/>
    <property type="project" value="InterPro"/>
</dbReference>
<comment type="caution">
    <text evidence="2">The sequence shown here is derived from an EMBL/GenBank/DDBJ whole genome shotgun (WGS) entry which is preliminary data.</text>
</comment>
<feature type="domain" description="Xaa-Pro dipeptidyl-peptidase-like" evidence="1">
    <location>
        <begin position="16"/>
        <end position="124"/>
    </location>
</feature>
<evidence type="ECO:0000259" key="1">
    <source>
        <dbReference type="Pfam" id="PF02129"/>
    </source>
</evidence>
<proteinExistence type="predicted"/>
<sequence length="230" mass="25844">MIHHEQLEIDLSTNITIQADLWRPLANTSEEEGIKFAVFLHPWSWLGGRKGDPVLTSLVEPFVIRKYNVLSYNSRGVGGSSGWSSFTGFSEGEDLKAVCKWVLERFTDVRSLAIMGYSHGSLIASLHPVLPSVKTSHILLSYPLGPRSWLTLFKSSSYSTALHELVRHRNSNVLVIYGDQDEFTSVEKYRTWASDLAGENVEIVEVQNASHFWHGGSGRELETVISKWLP</sequence>
<reference evidence="2" key="1">
    <citation type="submission" date="2020-11" db="EMBL/GenBank/DDBJ databases">
        <authorList>
            <consortium name="DOE Joint Genome Institute"/>
            <person name="Ahrendt S."/>
            <person name="Riley R."/>
            <person name="Andreopoulos W."/>
            <person name="Labutti K."/>
            <person name="Pangilinan J."/>
            <person name="Ruiz-Duenas F.J."/>
            <person name="Barrasa J.M."/>
            <person name="Sanchez-Garcia M."/>
            <person name="Camarero S."/>
            <person name="Miyauchi S."/>
            <person name="Serrano A."/>
            <person name="Linde D."/>
            <person name="Babiker R."/>
            <person name="Drula E."/>
            <person name="Ayuso-Fernandez I."/>
            <person name="Pacheco R."/>
            <person name="Padilla G."/>
            <person name="Ferreira P."/>
            <person name="Barriuso J."/>
            <person name="Kellner H."/>
            <person name="Castanera R."/>
            <person name="Alfaro M."/>
            <person name="Ramirez L."/>
            <person name="Pisabarro A.G."/>
            <person name="Kuo A."/>
            <person name="Tritt A."/>
            <person name="Lipzen A."/>
            <person name="He G."/>
            <person name="Yan M."/>
            <person name="Ng V."/>
            <person name="Cullen D."/>
            <person name="Martin F."/>
            <person name="Rosso M.-N."/>
            <person name="Henrissat B."/>
            <person name="Hibbett D."/>
            <person name="Martinez A.T."/>
            <person name="Grigoriev I.V."/>
        </authorList>
    </citation>
    <scope>NUCLEOTIDE SEQUENCE</scope>
    <source>
        <strain evidence="2">CIRM-BRFM 674</strain>
    </source>
</reference>
<dbReference type="InterPro" id="IPR000383">
    <property type="entry name" value="Xaa-Pro-like_dom"/>
</dbReference>
<gene>
    <name evidence="2" type="ORF">BDN70DRAFT_814191</name>
</gene>
<name>A0A9P6CWN2_9AGAR</name>
<protein>
    <submittedName>
        <fullName evidence="2">Alpha/beta-hydrolase</fullName>
    </submittedName>
</protein>
<organism evidence="2 3">
    <name type="scientific">Pholiota conissans</name>
    <dbReference type="NCBI Taxonomy" id="109636"/>
    <lineage>
        <taxon>Eukaryota</taxon>
        <taxon>Fungi</taxon>
        <taxon>Dikarya</taxon>
        <taxon>Basidiomycota</taxon>
        <taxon>Agaricomycotina</taxon>
        <taxon>Agaricomycetes</taxon>
        <taxon>Agaricomycetidae</taxon>
        <taxon>Agaricales</taxon>
        <taxon>Agaricineae</taxon>
        <taxon>Strophariaceae</taxon>
        <taxon>Pholiota</taxon>
    </lineage>
</organism>
<accession>A0A9P6CWN2</accession>
<evidence type="ECO:0000313" key="3">
    <source>
        <dbReference type="Proteomes" id="UP000807469"/>
    </source>
</evidence>
<evidence type="ECO:0000313" key="2">
    <source>
        <dbReference type="EMBL" id="KAF9475404.1"/>
    </source>
</evidence>
<dbReference type="Pfam" id="PF02129">
    <property type="entry name" value="Peptidase_S15"/>
    <property type="match status" value="1"/>
</dbReference>
<dbReference type="SUPFAM" id="SSF53474">
    <property type="entry name" value="alpha/beta-Hydrolases"/>
    <property type="match status" value="1"/>
</dbReference>
<keyword evidence="3" id="KW-1185">Reference proteome</keyword>
<dbReference type="EMBL" id="MU155334">
    <property type="protein sequence ID" value="KAF9475404.1"/>
    <property type="molecule type" value="Genomic_DNA"/>
</dbReference>
<dbReference type="Gene3D" id="3.40.50.1820">
    <property type="entry name" value="alpha/beta hydrolase"/>
    <property type="match status" value="1"/>
</dbReference>